<sequence>MEKLFISCPMRARTAEQIHATMDQMHKIAEAIFGEELEVIPTYFEGTPPENANDRLWYLGKSIEKMSEADCFIGIFDDQKAYDGCIIENHVAKLYGVPQYLVNIAYVAPDIMEQRLQNMV</sequence>
<gene>
    <name evidence="1" type="ORF">CGS50_003450</name>
</gene>
<dbReference type="AlphaFoldDB" id="A0A2J4JS45"/>
<dbReference type="RefSeq" id="WP_097782107.1">
    <property type="nucleotide sequence ID" value="NZ_NMTS02000001.1"/>
</dbReference>
<evidence type="ECO:0008006" key="3">
    <source>
        <dbReference type="Google" id="ProtNLM"/>
    </source>
</evidence>
<name>A0A2J4JS45_9FIRM</name>
<comment type="caution">
    <text evidence="1">The sequence shown here is derived from an EMBL/GenBank/DDBJ whole genome shotgun (WGS) entry which is preliminary data.</text>
</comment>
<organism evidence="1 2">
    <name type="scientific">Faecalibacterium prausnitzii</name>
    <dbReference type="NCBI Taxonomy" id="853"/>
    <lineage>
        <taxon>Bacteria</taxon>
        <taxon>Bacillati</taxon>
        <taxon>Bacillota</taxon>
        <taxon>Clostridia</taxon>
        <taxon>Eubacteriales</taxon>
        <taxon>Oscillospiraceae</taxon>
        <taxon>Faecalibacterium</taxon>
    </lineage>
</organism>
<proteinExistence type="predicted"/>
<evidence type="ECO:0000313" key="2">
    <source>
        <dbReference type="Proteomes" id="UP000221015"/>
    </source>
</evidence>
<reference evidence="1 2" key="1">
    <citation type="journal article" date="2017" name="Front. Microbiol.">
        <title>New Insights into the Diversity of the Genus Faecalibacterium.</title>
        <authorList>
            <person name="Benevides L."/>
            <person name="Burman S."/>
            <person name="Martin R."/>
            <person name="Robert V."/>
            <person name="Thomas M."/>
            <person name="Miquel S."/>
            <person name="Chain F."/>
            <person name="Sokol H."/>
            <person name="Bermudez-Humaran L.G."/>
            <person name="Morrison M."/>
            <person name="Langella P."/>
            <person name="Azevedo V.A."/>
            <person name="Chatel J.M."/>
            <person name="Soares S."/>
        </authorList>
    </citation>
    <scope>NUCLEOTIDE SEQUENCE [LARGE SCALE GENOMIC DNA]</scope>
    <source>
        <strain evidence="1 2">CNCM I 4542</strain>
    </source>
</reference>
<evidence type="ECO:0000313" key="1">
    <source>
        <dbReference type="EMBL" id="PLK30681.1"/>
    </source>
</evidence>
<dbReference type="EMBL" id="NMTS02000001">
    <property type="protein sequence ID" value="PLK30681.1"/>
    <property type="molecule type" value="Genomic_DNA"/>
</dbReference>
<dbReference type="Proteomes" id="UP000221015">
    <property type="component" value="Unassembled WGS sequence"/>
</dbReference>
<accession>A0A2J4JS45</accession>
<protein>
    <recommendedName>
        <fullName evidence="3">DUF4406 domain-containing protein</fullName>
    </recommendedName>
</protein>